<reference evidence="2 3" key="1">
    <citation type="submission" date="2018-03" db="EMBL/GenBank/DDBJ databases">
        <title>Genomic Encyclopedia of Archaeal and Bacterial Type Strains, Phase II (KMG-II): from individual species to whole genera.</title>
        <authorList>
            <person name="Goeker M."/>
        </authorList>
    </citation>
    <scope>NUCLEOTIDE SEQUENCE [LARGE SCALE GENOMIC DNA]</scope>
    <source>
        <strain evidence="2 3">DSM 45601</strain>
    </source>
</reference>
<comment type="caution">
    <text evidence="2">The sequence shown here is derived from an EMBL/GenBank/DDBJ whole genome shotgun (WGS) entry which is preliminary data.</text>
</comment>
<accession>A0A2T0PQB6</accession>
<dbReference type="Proteomes" id="UP000237846">
    <property type="component" value="Unassembled WGS sequence"/>
</dbReference>
<dbReference type="PANTHER" id="PTHR31118:SF12">
    <property type="entry name" value="CYCLASE-LIKE PROTEIN 2"/>
    <property type="match status" value="1"/>
</dbReference>
<dbReference type="EMBL" id="PVZC01000015">
    <property type="protein sequence ID" value="PRX90906.1"/>
    <property type="molecule type" value="Genomic_DNA"/>
</dbReference>
<protein>
    <submittedName>
        <fullName evidence="2">Kynurenine formamidase</fullName>
    </submittedName>
</protein>
<dbReference type="PANTHER" id="PTHR31118">
    <property type="entry name" value="CYCLASE-LIKE PROTEIN 2"/>
    <property type="match status" value="1"/>
</dbReference>
<dbReference type="InterPro" id="IPR037175">
    <property type="entry name" value="KFase_sf"/>
</dbReference>
<evidence type="ECO:0000313" key="2">
    <source>
        <dbReference type="EMBL" id="PRX90906.1"/>
    </source>
</evidence>
<organism evidence="2 3">
    <name type="scientific">Allonocardiopsis opalescens</name>
    <dbReference type="NCBI Taxonomy" id="1144618"/>
    <lineage>
        <taxon>Bacteria</taxon>
        <taxon>Bacillati</taxon>
        <taxon>Actinomycetota</taxon>
        <taxon>Actinomycetes</taxon>
        <taxon>Streptosporangiales</taxon>
        <taxon>Allonocardiopsis</taxon>
    </lineage>
</organism>
<proteinExistence type="predicted"/>
<dbReference type="GO" id="GO:0019441">
    <property type="term" value="P:L-tryptophan catabolic process to kynurenine"/>
    <property type="evidence" value="ECO:0007669"/>
    <property type="project" value="InterPro"/>
</dbReference>
<dbReference type="InterPro" id="IPR007325">
    <property type="entry name" value="KFase/CYL"/>
</dbReference>
<evidence type="ECO:0000256" key="1">
    <source>
        <dbReference type="SAM" id="Phobius"/>
    </source>
</evidence>
<feature type="transmembrane region" description="Helical" evidence="1">
    <location>
        <begin position="61"/>
        <end position="81"/>
    </location>
</feature>
<evidence type="ECO:0000313" key="3">
    <source>
        <dbReference type="Proteomes" id="UP000237846"/>
    </source>
</evidence>
<dbReference type="Pfam" id="PF04199">
    <property type="entry name" value="Cyclase"/>
    <property type="match status" value="1"/>
</dbReference>
<dbReference type="RefSeq" id="WP_106253718.1">
    <property type="nucleotide sequence ID" value="NZ_PVZC01000015.1"/>
</dbReference>
<dbReference type="AlphaFoldDB" id="A0A2T0PQB6"/>
<dbReference type="PROSITE" id="PS51318">
    <property type="entry name" value="TAT"/>
    <property type="match status" value="1"/>
</dbReference>
<keyword evidence="3" id="KW-1185">Reference proteome</keyword>
<sequence>MCNPALMQRIDYGDAGAAPPGQNHPYVRRTGENGSVQVAGEPAEAPSAASRVMTRRNLMRFTGVASAAAALSMLPVGVAAASDVRGRLGSRVVDLTHTLSSDFPIFYPLSPPPVYEQHRFLETDGFNANTMTLDEHSGTHIDAPAHFGGENYVDEIPVESLVAPLCVVSIGDRAEHDHTATLEVDDIRRYERRYGRIPRGAFVAMESGWSRRVPIPGAYLNQGEDGVFRYPGIGPEAAAFLVEERSIVGAGVDSTSIDHGGSEVPESHQIMLPNGLYGIENLNNLAAAPRHGGTVVVGAAKHRGGFGGPARVLVFH</sequence>
<dbReference type="Gene3D" id="3.50.30.50">
    <property type="entry name" value="Putative cyclase"/>
    <property type="match status" value="1"/>
</dbReference>
<gene>
    <name evidence="2" type="ORF">CLV72_1152</name>
</gene>
<dbReference type="OrthoDB" id="7067800at2"/>
<keyword evidence="1" id="KW-0812">Transmembrane</keyword>
<dbReference type="InterPro" id="IPR006311">
    <property type="entry name" value="TAT_signal"/>
</dbReference>
<dbReference type="SUPFAM" id="SSF102198">
    <property type="entry name" value="Putative cyclase"/>
    <property type="match status" value="1"/>
</dbReference>
<keyword evidence="1" id="KW-0472">Membrane</keyword>
<keyword evidence="1" id="KW-1133">Transmembrane helix</keyword>
<name>A0A2T0PQB6_9ACTN</name>
<dbReference type="GO" id="GO:0004061">
    <property type="term" value="F:arylformamidase activity"/>
    <property type="evidence" value="ECO:0007669"/>
    <property type="project" value="InterPro"/>
</dbReference>